<comment type="caution">
    <text evidence="2">The sequence shown here is derived from an EMBL/GenBank/DDBJ whole genome shotgun (WGS) entry which is preliminary data.</text>
</comment>
<dbReference type="OrthoDB" id="2020542at2759"/>
<evidence type="ECO:0000313" key="3">
    <source>
        <dbReference type="Proteomes" id="UP000324222"/>
    </source>
</evidence>
<sequence length="95" mass="10552">MPIMLHRVRLSPPPTMASKRVDWGRFGLASDAEREASETTRLKDPALEEGYYGGQDAELFAEEKVSVGLCWVGLCCVGWVWLGWVFTGLCCVVLC</sequence>
<reference evidence="2 3" key="1">
    <citation type="submission" date="2019-05" db="EMBL/GenBank/DDBJ databases">
        <title>Another draft genome of Portunus trituberculatus and its Hox gene families provides insights of decapod evolution.</title>
        <authorList>
            <person name="Jeong J.-H."/>
            <person name="Song I."/>
            <person name="Kim S."/>
            <person name="Choi T."/>
            <person name="Kim D."/>
            <person name="Ryu S."/>
            <person name="Kim W."/>
        </authorList>
    </citation>
    <scope>NUCLEOTIDE SEQUENCE [LARGE SCALE GENOMIC DNA]</scope>
    <source>
        <tissue evidence="2">Muscle</tissue>
    </source>
</reference>
<dbReference type="EMBL" id="VSRR010007749">
    <property type="protein sequence ID" value="MPC47457.1"/>
    <property type="molecule type" value="Genomic_DNA"/>
</dbReference>
<accession>A0A5B7FQ24</accession>
<protein>
    <submittedName>
        <fullName evidence="2">Uncharacterized protein</fullName>
    </submittedName>
</protein>
<evidence type="ECO:0000313" key="2">
    <source>
        <dbReference type="EMBL" id="MPC47457.1"/>
    </source>
</evidence>
<organism evidence="2 3">
    <name type="scientific">Portunus trituberculatus</name>
    <name type="common">Swimming crab</name>
    <name type="synonym">Neptunus trituberculatus</name>
    <dbReference type="NCBI Taxonomy" id="210409"/>
    <lineage>
        <taxon>Eukaryota</taxon>
        <taxon>Metazoa</taxon>
        <taxon>Ecdysozoa</taxon>
        <taxon>Arthropoda</taxon>
        <taxon>Crustacea</taxon>
        <taxon>Multicrustacea</taxon>
        <taxon>Malacostraca</taxon>
        <taxon>Eumalacostraca</taxon>
        <taxon>Eucarida</taxon>
        <taxon>Decapoda</taxon>
        <taxon>Pleocyemata</taxon>
        <taxon>Brachyura</taxon>
        <taxon>Eubrachyura</taxon>
        <taxon>Portunoidea</taxon>
        <taxon>Portunidae</taxon>
        <taxon>Portuninae</taxon>
        <taxon>Portunus</taxon>
    </lineage>
</organism>
<keyword evidence="3" id="KW-1185">Reference proteome</keyword>
<keyword evidence="1" id="KW-1133">Transmembrane helix</keyword>
<gene>
    <name evidence="2" type="ORF">E2C01_041205</name>
</gene>
<evidence type="ECO:0000256" key="1">
    <source>
        <dbReference type="SAM" id="Phobius"/>
    </source>
</evidence>
<keyword evidence="1" id="KW-0472">Membrane</keyword>
<dbReference type="Proteomes" id="UP000324222">
    <property type="component" value="Unassembled WGS sequence"/>
</dbReference>
<dbReference type="AlphaFoldDB" id="A0A5B7FQ24"/>
<name>A0A5B7FQ24_PORTR</name>
<keyword evidence="1" id="KW-0812">Transmembrane</keyword>
<feature type="transmembrane region" description="Helical" evidence="1">
    <location>
        <begin position="71"/>
        <end position="94"/>
    </location>
</feature>
<proteinExistence type="predicted"/>